<dbReference type="PANTHER" id="PTHR45624">
    <property type="entry name" value="MITOCHONDRIAL BASIC AMINO ACIDS TRANSPORTER-RELATED"/>
    <property type="match status" value="1"/>
</dbReference>
<evidence type="ECO:0000256" key="5">
    <source>
        <dbReference type="ARBA" id="ARBA00022737"/>
    </source>
</evidence>
<protein>
    <submittedName>
        <fullName evidence="11">Mitochondrial substrate carrier family protein</fullName>
    </submittedName>
</protein>
<dbReference type="AlphaFoldDB" id="A0A2P6NU62"/>
<dbReference type="InterPro" id="IPR018108">
    <property type="entry name" value="MCP_transmembrane"/>
</dbReference>
<evidence type="ECO:0000256" key="6">
    <source>
        <dbReference type="ARBA" id="ARBA00022989"/>
    </source>
</evidence>
<feature type="repeat" description="Solcar" evidence="9">
    <location>
        <begin position="107"/>
        <end position="192"/>
    </location>
</feature>
<keyword evidence="6" id="KW-1133">Transmembrane helix</keyword>
<keyword evidence="4 9" id="KW-0812">Transmembrane</keyword>
<comment type="similarity">
    <text evidence="2 10">Belongs to the mitochondrial carrier (TC 2.A.29) family.</text>
</comment>
<keyword evidence="7" id="KW-0496">Mitochondrion</keyword>
<keyword evidence="5" id="KW-0677">Repeat</keyword>
<keyword evidence="12" id="KW-1185">Reference proteome</keyword>
<dbReference type="Proteomes" id="UP000241769">
    <property type="component" value="Unassembled WGS sequence"/>
</dbReference>
<gene>
    <name evidence="11" type="ORF">PROFUN_00702</name>
</gene>
<evidence type="ECO:0000256" key="3">
    <source>
        <dbReference type="ARBA" id="ARBA00022448"/>
    </source>
</evidence>
<keyword evidence="8 9" id="KW-0472">Membrane</keyword>
<evidence type="ECO:0000256" key="9">
    <source>
        <dbReference type="PROSITE-ProRule" id="PRU00282"/>
    </source>
</evidence>
<evidence type="ECO:0000256" key="4">
    <source>
        <dbReference type="ARBA" id="ARBA00022692"/>
    </source>
</evidence>
<dbReference type="Pfam" id="PF00153">
    <property type="entry name" value="Mito_carr"/>
    <property type="match status" value="3"/>
</dbReference>
<dbReference type="GO" id="GO:0022857">
    <property type="term" value="F:transmembrane transporter activity"/>
    <property type="evidence" value="ECO:0007669"/>
    <property type="project" value="TreeGrafter"/>
</dbReference>
<dbReference type="Gene3D" id="1.50.40.10">
    <property type="entry name" value="Mitochondrial carrier domain"/>
    <property type="match status" value="1"/>
</dbReference>
<dbReference type="STRING" id="1890364.A0A2P6NU62"/>
<evidence type="ECO:0000256" key="7">
    <source>
        <dbReference type="ARBA" id="ARBA00023128"/>
    </source>
</evidence>
<name>A0A2P6NU62_9EUKA</name>
<comment type="subcellular location">
    <subcellularLocation>
        <location evidence="1">Mitochondrion membrane</location>
        <topology evidence="1">Multi-pass membrane protein</topology>
    </subcellularLocation>
</comment>
<evidence type="ECO:0000256" key="1">
    <source>
        <dbReference type="ARBA" id="ARBA00004225"/>
    </source>
</evidence>
<dbReference type="InterPro" id="IPR050567">
    <property type="entry name" value="Mitochondrial_Carrier"/>
</dbReference>
<keyword evidence="3 10" id="KW-0813">Transport</keyword>
<evidence type="ECO:0000256" key="10">
    <source>
        <dbReference type="RuleBase" id="RU000488"/>
    </source>
</evidence>
<sequence length="445" mass="48977">MSSDPSWKEGVRDVIAGCFGGVAQCLTGHPLDTIKVRLQTQSQTHPQYKGMVDCFNITVKQDGFAGLYKGVQSPLIGLSFFNAVQFMAYGRIKKLIKSFDVDQQADLTIKQYIVAGSLVGGVISFIECPIDFLKSQLQVPGSQYKGLVDVSRQIASSRGVFPGWFQGLTATLIRDVPANAAYFGVYELVKGELRSEGESLQSMPAWKFLVSGGVGGMAYWTFTFPLDVIKSSIQTDKTIPQERKYKNYVDCATQIYRQQGTKGFFRGFTPCIVRQGLPGKCGLFLGIRECEEKVRSCAQTRRKSSCYFWRTPTSGSFFTTIDSMRGLIVFSLFCVAVFGVSASIDGNYTQSACTCHNFCDAVNGFSKDYTVTLSGTSFRMEEINPRSQPTPVRGRMLGESLLISSPTFCTGRFHKNEISLKCLVDPGVTKCTVDYECTAGSCLGQ</sequence>
<dbReference type="OrthoDB" id="409586at2759"/>
<dbReference type="InParanoid" id="A0A2P6NU62"/>
<evidence type="ECO:0000313" key="12">
    <source>
        <dbReference type="Proteomes" id="UP000241769"/>
    </source>
</evidence>
<dbReference type="FunCoup" id="A0A2P6NU62">
    <property type="interactions" value="67"/>
</dbReference>
<dbReference type="PROSITE" id="PS50920">
    <property type="entry name" value="SOLCAR"/>
    <property type="match status" value="3"/>
</dbReference>
<evidence type="ECO:0000256" key="8">
    <source>
        <dbReference type="ARBA" id="ARBA00023136"/>
    </source>
</evidence>
<evidence type="ECO:0000256" key="2">
    <source>
        <dbReference type="ARBA" id="ARBA00006375"/>
    </source>
</evidence>
<proteinExistence type="inferred from homology"/>
<dbReference type="GO" id="GO:0031966">
    <property type="term" value="C:mitochondrial membrane"/>
    <property type="evidence" value="ECO:0007669"/>
    <property type="project" value="UniProtKB-SubCell"/>
</dbReference>
<reference evidence="11 12" key="1">
    <citation type="journal article" date="2018" name="Genome Biol. Evol.">
        <title>Multiple Roots of Fruiting Body Formation in Amoebozoa.</title>
        <authorList>
            <person name="Hillmann F."/>
            <person name="Forbes G."/>
            <person name="Novohradska S."/>
            <person name="Ferling I."/>
            <person name="Riege K."/>
            <person name="Groth M."/>
            <person name="Westermann M."/>
            <person name="Marz M."/>
            <person name="Spaller T."/>
            <person name="Winckler T."/>
            <person name="Schaap P."/>
            <person name="Glockner G."/>
        </authorList>
    </citation>
    <scope>NUCLEOTIDE SEQUENCE [LARGE SCALE GENOMIC DNA]</scope>
    <source>
        <strain evidence="11 12">Jena</strain>
    </source>
</reference>
<dbReference type="EMBL" id="MDYQ01000020">
    <property type="protein sequence ID" value="PRP87491.1"/>
    <property type="molecule type" value="Genomic_DNA"/>
</dbReference>
<evidence type="ECO:0000313" key="11">
    <source>
        <dbReference type="EMBL" id="PRP87491.1"/>
    </source>
</evidence>
<feature type="repeat" description="Solcar" evidence="9">
    <location>
        <begin position="206"/>
        <end position="293"/>
    </location>
</feature>
<dbReference type="PANTHER" id="PTHR45624:SF24">
    <property type="entry name" value="MITOCHONDRIAL SUBSTRATE CARRIER FAMILY PROTEIN G"/>
    <property type="match status" value="1"/>
</dbReference>
<feature type="repeat" description="Solcar" evidence="9">
    <location>
        <begin position="11"/>
        <end position="95"/>
    </location>
</feature>
<accession>A0A2P6NU62</accession>
<organism evidence="11 12">
    <name type="scientific">Planoprotostelium fungivorum</name>
    <dbReference type="NCBI Taxonomy" id="1890364"/>
    <lineage>
        <taxon>Eukaryota</taxon>
        <taxon>Amoebozoa</taxon>
        <taxon>Evosea</taxon>
        <taxon>Variosea</taxon>
        <taxon>Cavosteliida</taxon>
        <taxon>Cavosteliaceae</taxon>
        <taxon>Planoprotostelium</taxon>
    </lineage>
</organism>
<dbReference type="SUPFAM" id="SSF103506">
    <property type="entry name" value="Mitochondrial carrier"/>
    <property type="match status" value="1"/>
</dbReference>
<comment type="caution">
    <text evidence="11">The sequence shown here is derived from an EMBL/GenBank/DDBJ whole genome shotgun (WGS) entry which is preliminary data.</text>
</comment>
<dbReference type="InterPro" id="IPR023395">
    <property type="entry name" value="MCP_dom_sf"/>
</dbReference>